<dbReference type="InterPro" id="IPR015943">
    <property type="entry name" value="WD40/YVTN_repeat-like_dom_sf"/>
</dbReference>
<dbReference type="GO" id="GO:0005615">
    <property type="term" value="C:extracellular space"/>
    <property type="evidence" value="ECO:0007669"/>
    <property type="project" value="TreeGrafter"/>
</dbReference>
<feature type="domain" description="Ig-like" evidence="10">
    <location>
        <begin position="567"/>
        <end position="639"/>
    </location>
</feature>
<dbReference type="Pfam" id="PF00047">
    <property type="entry name" value="ig"/>
    <property type="match status" value="1"/>
</dbReference>
<dbReference type="GO" id="GO:0071526">
    <property type="term" value="P:semaphorin-plexin signaling pathway"/>
    <property type="evidence" value="ECO:0007669"/>
    <property type="project" value="TreeGrafter"/>
</dbReference>
<dbReference type="GO" id="GO:0001755">
    <property type="term" value="P:neural crest cell migration"/>
    <property type="evidence" value="ECO:0007669"/>
    <property type="project" value="TreeGrafter"/>
</dbReference>
<comment type="similarity">
    <text evidence="2">Belongs to the semaphorin family.</text>
</comment>
<dbReference type="PANTHER" id="PTHR11036:SF18">
    <property type="entry name" value="SEMAPHORIN-4D"/>
    <property type="match status" value="1"/>
</dbReference>
<dbReference type="SUPFAM" id="SSF48726">
    <property type="entry name" value="Immunoglobulin"/>
    <property type="match status" value="1"/>
</dbReference>
<keyword evidence="9" id="KW-1133">Transmembrane helix</keyword>
<dbReference type="PROSITE" id="PS50835">
    <property type="entry name" value="IG_LIKE"/>
    <property type="match status" value="1"/>
</dbReference>
<dbReference type="Gene3D" id="2.130.10.10">
    <property type="entry name" value="YVTN repeat-like/Quinoprotein amine dehydrogenase"/>
    <property type="match status" value="1"/>
</dbReference>
<organism evidence="12 13">
    <name type="scientific">Leptobrachium leishanense</name>
    <name type="common">Leishan spiny toad</name>
    <dbReference type="NCBI Taxonomy" id="445787"/>
    <lineage>
        <taxon>Eukaryota</taxon>
        <taxon>Metazoa</taxon>
        <taxon>Chordata</taxon>
        <taxon>Craniata</taxon>
        <taxon>Vertebrata</taxon>
        <taxon>Euteleostomi</taxon>
        <taxon>Amphibia</taxon>
        <taxon>Batrachia</taxon>
        <taxon>Anura</taxon>
        <taxon>Pelobatoidea</taxon>
        <taxon>Megophryidae</taxon>
        <taxon>Leptobrachium</taxon>
    </lineage>
</organism>
<keyword evidence="3 9" id="KW-0472">Membrane</keyword>
<protein>
    <submittedName>
        <fullName evidence="12">Semaphorin 4D</fullName>
    </submittedName>
</protein>
<dbReference type="GO" id="GO:0030335">
    <property type="term" value="P:positive regulation of cell migration"/>
    <property type="evidence" value="ECO:0007669"/>
    <property type="project" value="TreeGrafter"/>
</dbReference>
<feature type="transmembrane region" description="Helical" evidence="9">
    <location>
        <begin position="753"/>
        <end position="774"/>
    </location>
</feature>
<dbReference type="FunFam" id="2.130.10.10:FF:000120">
    <property type="entry name" value="Semaphorin 4D"/>
    <property type="match status" value="1"/>
</dbReference>
<dbReference type="InterPro" id="IPR001627">
    <property type="entry name" value="Semap_dom"/>
</dbReference>
<dbReference type="InterPro" id="IPR013783">
    <property type="entry name" value="Ig-like_fold"/>
</dbReference>
<gene>
    <name evidence="12" type="primary">SEMA4D</name>
</gene>
<dbReference type="GO" id="GO:0000122">
    <property type="term" value="P:negative regulation of transcription by RNA polymerase II"/>
    <property type="evidence" value="ECO:0007669"/>
    <property type="project" value="TreeGrafter"/>
</dbReference>
<evidence type="ECO:0000256" key="6">
    <source>
        <dbReference type="ARBA" id="ARBA00023319"/>
    </source>
</evidence>
<comment type="subcellular location">
    <subcellularLocation>
        <location evidence="1">Membrane</location>
    </subcellularLocation>
</comment>
<dbReference type="InterPro" id="IPR007110">
    <property type="entry name" value="Ig-like_dom"/>
</dbReference>
<dbReference type="SMART" id="SM00630">
    <property type="entry name" value="Sema"/>
    <property type="match status" value="1"/>
</dbReference>
<keyword evidence="9" id="KW-0812">Transmembrane</keyword>
<dbReference type="Pfam" id="PF01403">
    <property type="entry name" value="Sema"/>
    <property type="match status" value="1"/>
</dbReference>
<dbReference type="Pfam" id="PF01437">
    <property type="entry name" value="PSI"/>
    <property type="match status" value="1"/>
</dbReference>
<dbReference type="GO" id="GO:0030215">
    <property type="term" value="F:semaphorin receptor binding"/>
    <property type="evidence" value="ECO:0007669"/>
    <property type="project" value="InterPro"/>
</dbReference>
<dbReference type="SMART" id="SM00409">
    <property type="entry name" value="IG"/>
    <property type="match status" value="1"/>
</dbReference>
<proteinExistence type="inferred from homology"/>
<dbReference type="GO" id="GO:0045499">
    <property type="term" value="F:chemorepellent activity"/>
    <property type="evidence" value="ECO:0007669"/>
    <property type="project" value="TreeGrafter"/>
</dbReference>
<evidence type="ECO:0000256" key="4">
    <source>
        <dbReference type="ARBA" id="ARBA00023157"/>
    </source>
</evidence>
<dbReference type="AlphaFoldDB" id="A0A8C5LHY9"/>
<feature type="region of interest" description="Disordered" evidence="8">
    <location>
        <begin position="815"/>
        <end position="841"/>
    </location>
</feature>
<evidence type="ECO:0000256" key="8">
    <source>
        <dbReference type="SAM" id="MobiDB-lite"/>
    </source>
</evidence>
<reference evidence="12" key="1">
    <citation type="submission" date="2025-08" db="UniProtKB">
        <authorList>
            <consortium name="Ensembl"/>
        </authorList>
    </citation>
    <scope>IDENTIFICATION</scope>
</reference>
<dbReference type="SUPFAM" id="SSF101912">
    <property type="entry name" value="Sema domain"/>
    <property type="match status" value="1"/>
</dbReference>
<dbReference type="InterPro" id="IPR036179">
    <property type="entry name" value="Ig-like_dom_sf"/>
</dbReference>
<dbReference type="Gene3D" id="2.60.40.10">
    <property type="entry name" value="Immunoglobulins"/>
    <property type="match status" value="1"/>
</dbReference>
<accession>A0A8C5LHY9</accession>
<dbReference type="SUPFAM" id="SSF103575">
    <property type="entry name" value="Plexin repeat"/>
    <property type="match status" value="1"/>
</dbReference>
<dbReference type="InterPro" id="IPR003599">
    <property type="entry name" value="Ig_sub"/>
</dbReference>
<dbReference type="InterPro" id="IPR013151">
    <property type="entry name" value="Immunoglobulin_dom"/>
</dbReference>
<dbReference type="GO" id="GO:0007411">
    <property type="term" value="P:axon guidance"/>
    <property type="evidence" value="ECO:0007669"/>
    <property type="project" value="TreeGrafter"/>
</dbReference>
<dbReference type="PANTHER" id="PTHR11036">
    <property type="entry name" value="SEMAPHORIN"/>
    <property type="match status" value="1"/>
</dbReference>
<comment type="caution">
    <text evidence="7">Lacks conserved residue(s) required for the propagation of feature annotation.</text>
</comment>
<dbReference type="Proteomes" id="UP000694569">
    <property type="component" value="Unplaced"/>
</dbReference>
<dbReference type="InterPro" id="IPR002165">
    <property type="entry name" value="Plexin_repeat"/>
</dbReference>
<dbReference type="GO" id="GO:0005886">
    <property type="term" value="C:plasma membrane"/>
    <property type="evidence" value="ECO:0007669"/>
    <property type="project" value="TreeGrafter"/>
</dbReference>
<evidence type="ECO:0000313" key="12">
    <source>
        <dbReference type="Ensembl" id="ENSLLEP00000000357.1"/>
    </source>
</evidence>
<keyword evidence="13" id="KW-1185">Reference proteome</keyword>
<sequence length="872" mass="98135">MRRASKRALFVQSSKLFGMAAYSLSLVLCIILKAATFGPVPRIVWEQEEIPLTRFNVEGVFNYSSLLLSENEDILYVGAREVIFAVKSTNIAEKTREAYWKVTDEKSEGCARKGKSKQTECFNFIRVLQPLSEDTLYVCGTYAFQPTCDHLDLNSFQLLGKHEDGKGRCPFDPAHSYTSVMVDGELYSATSNNFLGSEPIIFRHSQQSQLRTEYAVPWLNEPNFVFADVIRAPQNNPDGDDDKIYFFFTEVSVEFDFLSKLLIPRVARVCKGDQGGQRTLQKKWTSFLKAKLICHSPENNFFFNVINDVFILKSPDLKEPVIYGVFTSHLNNVGLSAVCTYNVSAVENVFATGKYMQSATVEQSHTKWVRYNGEVPKPRPGACINNEVRALNYTGSLNLPDKTLQFVKDHPLIEDSVYPIGQKPKLMIRNVAFTQIVVDRVTALDGVTYDVMFLSTDQGKLHKAVNHDSEMRIIEEIVLFPNMEPVQTLVLTTKQRKRYIYAGSSTGVVQSPVAFCDQFTSCVECIMTRDPYCAWNSLQSSCVNIVDEKSSGRPLIQALNGDISRCPDSVAQGTEKTMVYTLKPGSMVELNCIHKSELASLVWTFNNKELSDNNPRYRLLHKGILLFNVSEVDTGTYQCLFQENVMGNMISWLIISYIVELERIPPPLLSTTRWSLTEGNLAPTQVYTEVTHRTTTRMPSTTPFKTSAAPIKNVTSKLLTTLSTATLTELIDALQEFGVEKTSFLKSTSDCSLFIFPIIILLVLFLLLLTYNCYKGFLPGPCLKFRSAMFSGKKVPPSFADCEQGVNEILVKNPNLHTEPTTAPRDTDDVTKPDYGNGNLHHKEDLEKVDMIEKDKPFDVKCELKYADSDGD</sequence>
<evidence type="ECO:0000259" key="11">
    <source>
        <dbReference type="PROSITE" id="PS51004"/>
    </source>
</evidence>
<evidence type="ECO:0000256" key="2">
    <source>
        <dbReference type="ARBA" id="ARBA00009492"/>
    </source>
</evidence>
<evidence type="ECO:0000256" key="3">
    <source>
        <dbReference type="ARBA" id="ARBA00023136"/>
    </source>
</evidence>
<keyword evidence="5" id="KW-0325">Glycoprotein</keyword>
<dbReference type="Ensembl" id="ENSLLET00000000377.1">
    <property type="protein sequence ID" value="ENSLLEP00000000357.1"/>
    <property type="gene ID" value="ENSLLEG00000000246.1"/>
</dbReference>
<dbReference type="GeneTree" id="ENSGT00940000159594"/>
<dbReference type="PROSITE" id="PS51004">
    <property type="entry name" value="SEMA"/>
    <property type="match status" value="1"/>
</dbReference>
<evidence type="ECO:0000313" key="13">
    <source>
        <dbReference type="Proteomes" id="UP000694569"/>
    </source>
</evidence>
<name>A0A8C5LHY9_9ANUR</name>
<reference evidence="12" key="2">
    <citation type="submission" date="2025-09" db="UniProtKB">
        <authorList>
            <consortium name="Ensembl"/>
        </authorList>
    </citation>
    <scope>IDENTIFICATION</scope>
</reference>
<evidence type="ECO:0000256" key="9">
    <source>
        <dbReference type="SAM" id="Phobius"/>
    </source>
</evidence>
<evidence type="ECO:0000256" key="1">
    <source>
        <dbReference type="ARBA" id="ARBA00004370"/>
    </source>
</evidence>
<evidence type="ECO:0000256" key="5">
    <source>
        <dbReference type="ARBA" id="ARBA00023180"/>
    </source>
</evidence>
<dbReference type="InterPro" id="IPR036352">
    <property type="entry name" value="Semap_dom_sf"/>
</dbReference>
<dbReference type="SMART" id="SM00423">
    <property type="entry name" value="PSI"/>
    <property type="match status" value="1"/>
</dbReference>
<dbReference type="InterPro" id="IPR016201">
    <property type="entry name" value="PSI"/>
</dbReference>
<dbReference type="OrthoDB" id="9988752at2759"/>
<feature type="domain" description="Sema" evidence="11">
    <location>
        <begin position="32"/>
        <end position="513"/>
    </location>
</feature>
<dbReference type="Gene3D" id="3.30.1680.10">
    <property type="entry name" value="ligand-binding face of the semaphorins, domain 2"/>
    <property type="match status" value="1"/>
</dbReference>
<evidence type="ECO:0000256" key="7">
    <source>
        <dbReference type="PROSITE-ProRule" id="PRU00352"/>
    </source>
</evidence>
<keyword evidence="4" id="KW-1015">Disulfide bond</keyword>
<evidence type="ECO:0000259" key="10">
    <source>
        <dbReference type="PROSITE" id="PS50835"/>
    </source>
</evidence>
<dbReference type="InterPro" id="IPR027231">
    <property type="entry name" value="Semaphorin"/>
</dbReference>
<dbReference type="GO" id="GO:0043931">
    <property type="term" value="P:ossification involved in bone maturation"/>
    <property type="evidence" value="ECO:0007669"/>
    <property type="project" value="TreeGrafter"/>
</dbReference>
<keyword evidence="6" id="KW-0393">Immunoglobulin domain</keyword>